<name>W4FY79_APHAT</name>
<organism evidence="1">
    <name type="scientific">Aphanomyces astaci</name>
    <name type="common">Crayfish plague agent</name>
    <dbReference type="NCBI Taxonomy" id="112090"/>
    <lineage>
        <taxon>Eukaryota</taxon>
        <taxon>Sar</taxon>
        <taxon>Stramenopiles</taxon>
        <taxon>Oomycota</taxon>
        <taxon>Saprolegniomycetes</taxon>
        <taxon>Saprolegniales</taxon>
        <taxon>Verrucalvaceae</taxon>
        <taxon>Aphanomyces</taxon>
    </lineage>
</organism>
<evidence type="ECO:0000313" key="1">
    <source>
        <dbReference type="EMBL" id="ETV71603.1"/>
    </source>
</evidence>
<reference evidence="1" key="1">
    <citation type="submission" date="2013-12" db="EMBL/GenBank/DDBJ databases">
        <title>The Genome Sequence of Aphanomyces astaci APO3.</title>
        <authorList>
            <consortium name="The Broad Institute Genomics Platform"/>
            <person name="Russ C."/>
            <person name="Tyler B."/>
            <person name="van West P."/>
            <person name="Dieguez-Uribeondo J."/>
            <person name="Young S.K."/>
            <person name="Zeng Q."/>
            <person name="Gargeya S."/>
            <person name="Fitzgerald M."/>
            <person name="Abouelleil A."/>
            <person name="Alvarado L."/>
            <person name="Chapman S.B."/>
            <person name="Gainer-Dewar J."/>
            <person name="Goldberg J."/>
            <person name="Griggs A."/>
            <person name="Gujja S."/>
            <person name="Hansen M."/>
            <person name="Howarth C."/>
            <person name="Imamovic A."/>
            <person name="Ireland A."/>
            <person name="Larimer J."/>
            <person name="McCowan C."/>
            <person name="Murphy C."/>
            <person name="Pearson M."/>
            <person name="Poon T.W."/>
            <person name="Priest M."/>
            <person name="Roberts A."/>
            <person name="Saif S."/>
            <person name="Shea T."/>
            <person name="Sykes S."/>
            <person name="Wortman J."/>
            <person name="Nusbaum C."/>
            <person name="Birren B."/>
        </authorList>
    </citation>
    <scope>NUCLEOTIDE SEQUENCE [LARGE SCALE GENOMIC DNA]</scope>
    <source>
        <strain evidence="1">APO3</strain>
    </source>
</reference>
<proteinExistence type="predicted"/>
<dbReference type="EMBL" id="KI913158">
    <property type="protein sequence ID" value="ETV71603.1"/>
    <property type="molecule type" value="Genomic_DNA"/>
</dbReference>
<gene>
    <name evidence="1" type="ORF">H257_13065</name>
</gene>
<protein>
    <recommendedName>
        <fullName evidence="2">Chromo domain-containing protein</fullName>
    </recommendedName>
</protein>
<accession>W4FY79</accession>
<dbReference type="OrthoDB" id="78084at2759"/>
<dbReference type="VEuPathDB" id="FungiDB:H257_13065"/>
<sequence length="197" mass="22268">MVSTFTDLPAKTPLAGFVHPTSNEVDVYVADWLVDVCQKHVTGLQVALEEIHRNVAVRSDKLRQKARGRRDRKSQVKFAGFSVGDFVLVGLVVNRPTKLALYWRGPCQATRVITDHVMETQLLVSPYEVTAHPACRLKMYYEGDREVTEVLEAQIAFGDGRFHVERLDKAPYVFRKWAEANKEDPAVAALIKTLDFP</sequence>
<dbReference type="GeneID" id="20815061"/>
<dbReference type="AlphaFoldDB" id="W4FY79"/>
<evidence type="ECO:0008006" key="2">
    <source>
        <dbReference type="Google" id="ProtNLM"/>
    </source>
</evidence>
<dbReference type="RefSeq" id="XP_009838791.1">
    <property type="nucleotide sequence ID" value="XM_009840489.1"/>
</dbReference>